<reference evidence="1 2" key="1">
    <citation type="submission" date="2024-01" db="EMBL/GenBank/DDBJ databases">
        <title>Genome assemblies of Stephania.</title>
        <authorList>
            <person name="Yang L."/>
        </authorList>
    </citation>
    <scope>NUCLEOTIDE SEQUENCE [LARGE SCALE GENOMIC DNA]</scope>
    <source>
        <strain evidence="1">JXDWG</strain>
        <tissue evidence="1">Leaf</tissue>
    </source>
</reference>
<organism evidence="1 2">
    <name type="scientific">Stephania cephalantha</name>
    <dbReference type="NCBI Taxonomy" id="152367"/>
    <lineage>
        <taxon>Eukaryota</taxon>
        <taxon>Viridiplantae</taxon>
        <taxon>Streptophyta</taxon>
        <taxon>Embryophyta</taxon>
        <taxon>Tracheophyta</taxon>
        <taxon>Spermatophyta</taxon>
        <taxon>Magnoliopsida</taxon>
        <taxon>Ranunculales</taxon>
        <taxon>Menispermaceae</taxon>
        <taxon>Menispermoideae</taxon>
        <taxon>Cissampelideae</taxon>
        <taxon>Stephania</taxon>
    </lineage>
</organism>
<sequence length="92" mass="10549">MLLVFGNDRATGEDAFDVVEELGGDNGYNSENGSDPIASEDVEVTRKGLFDRDLLHRRLLAIQNKREKRHRWRPCRVYDIGCTNPWVELSKS</sequence>
<name>A0AAP0P2M6_9MAGN</name>
<dbReference type="Proteomes" id="UP001419268">
    <property type="component" value="Unassembled WGS sequence"/>
</dbReference>
<dbReference type="EMBL" id="JBBNAG010000006">
    <property type="protein sequence ID" value="KAK9126415.1"/>
    <property type="molecule type" value="Genomic_DNA"/>
</dbReference>
<comment type="caution">
    <text evidence="1">The sequence shown here is derived from an EMBL/GenBank/DDBJ whole genome shotgun (WGS) entry which is preliminary data.</text>
</comment>
<gene>
    <name evidence="1" type="ORF">Scep_015261</name>
</gene>
<proteinExistence type="predicted"/>
<evidence type="ECO:0000313" key="2">
    <source>
        <dbReference type="Proteomes" id="UP001419268"/>
    </source>
</evidence>
<dbReference type="AlphaFoldDB" id="A0AAP0P2M6"/>
<evidence type="ECO:0000313" key="1">
    <source>
        <dbReference type="EMBL" id="KAK9126415.1"/>
    </source>
</evidence>
<accession>A0AAP0P2M6</accession>
<keyword evidence="2" id="KW-1185">Reference proteome</keyword>
<protein>
    <submittedName>
        <fullName evidence="1">Uncharacterized protein</fullName>
    </submittedName>
</protein>